<evidence type="ECO:0000313" key="1">
    <source>
        <dbReference type="EMBL" id="BAS82713.1"/>
    </source>
</evidence>
<protein>
    <submittedName>
        <fullName evidence="1">Os03g0190500 protein</fullName>
    </submittedName>
</protein>
<keyword evidence="2" id="KW-1185">Reference proteome</keyword>
<reference evidence="2" key="1">
    <citation type="journal article" date="2005" name="Nature">
        <title>The map-based sequence of the rice genome.</title>
        <authorList>
            <consortium name="International rice genome sequencing project (IRGSP)"/>
            <person name="Matsumoto T."/>
            <person name="Wu J."/>
            <person name="Kanamori H."/>
            <person name="Katayose Y."/>
            <person name="Fujisawa M."/>
            <person name="Namiki N."/>
            <person name="Mizuno H."/>
            <person name="Yamamoto K."/>
            <person name="Antonio B.A."/>
            <person name="Baba T."/>
            <person name="Sakata K."/>
            <person name="Nagamura Y."/>
            <person name="Aoki H."/>
            <person name="Arikawa K."/>
            <person name="Arita K."/>
            <person name="Bito T."/>
            <person name="Chiden Y."/>
            <person name="Fujitsuka N."/>
            <person name="Fukunaka R."/>
            <person name="Hamada M."/>
            <person name="Harada C."/>
            <person name="Hayashi A."/>
            <person name="Hijishita S."/>
            <person name="Honda M."/>
            <person name="Hosokawa S."/>
            <person name="Ichikawa Y."/>
            <person name="Idonuma A."/>
            <person name="Iijima M."/>
            <person name="Ikeda M."/>
            <person name="Ikeno M."/>
            <person name="Ito K."/>
            <person name="Ito S."/>
            <person name="Ito T."/>
            <person name="Ito Y."/>
            <person name="Ito Y."/>
            <person name="Iwabuchi A."/>
            <person name="Kamiya K."/>
            <person name="Karasawa W."/>
            <person name="Kurita K."/>
            <person name="Katagiri S."/>
            <person name="Kikuta A."/>
            <person name="Kobayashi H."/>
            <person name="Kobayashi N."/>
            <person name="Machita K."/>
            <person name="Maehara T."/>
            <person name="Masukawa M."/>
            <person name="Mizubayashi T."/>
            <person name="Mukai Y."/>
            <person name="Nagasaki H."/>
            <person name="Nagata Y."/>
            <person name="Naito S."/>
            <person name="Nakashima M."/>
            <person name="Nakama Y."/>
            <person name="Nakamichi Y."/>
            <person name="Nakamura M."/>
            <person name="Meguro A."/>
            <person name="Negishi M."/>
            <person name="Ohta I."/>
            <person name="Ohta T."/>
            <person name="Okamoto M."/>
            <person name="Ono N."/>
            <person name="Saji S."/>
            <person name="Sakaguchi M."/>
            <person name="Sakai K."/>
            <person name="Shibata M."/>
            <person name="Shimokawa T."/>
            <person name="Song J."/>
            <person name="Takazaki Y."/>
            <person name="Terasawa K."/>
            <person name="Tsugane M."/>
            <person name="Tsuji K."/>
            <person name="Ueda S."/>
            <person name="Waki K."/>
            <person name="Yamagata H."/>
            <person name="Yamamoto M."/>
            <person name="Yamamoto S."/>
            <person name="Yamane H."/>
            <person name="Yoshiki S."/>
            <person name="Yoshihara R."/>
            <person name="Yukawa K."/>
            <person name="Zhong H."/>
            <person name="Yano M."/>
            <person name="Yuan Q."/>
            <person name="Ouyang S."/>
            <person name="Liu J."/>
            <person name="Jones K.M."/>
            <person name="Gansberger K."/>
            <person name="Moffat K."/>
            <person name="Hill J."/>
            <person name="Bera J."/>
            <person name="Fadrosh D."/>
            <person name="Jin S."/>
            <person name="Johri S."/>
            <person name="Kim M."/>
            <person name="Overton L."/>
            <person name="Reardon M."/>
            <person name="Tsitrin T."/>
            <person name="Vuong H."/>
            <person name="Weaver B."/>
            <person name="Ciecko A."/>
            <person name="Tallon L."/>
            <person name="Jackson J."/>
            <person name="Pai G."/>
            <person name="Aken S.V."/>
            <person name="Utterback T."/>
            <person name="Reidmuller S."/>
            <person name="Feldblyum T."/>
            <person name="Hsiao J."/>
            <person name="Zismann V."/>
            <person name="Iobst S."/>
            <person name="de Vazeille A.R."/>
            <person name="Buell C.R."/>
            <person name="Ying K."/>
            <person name="Li Y."/>
            <person name="Lu T."/>
            <person name="Huang Y."/>
            <person name="Zhao Q."/>
            <person name="Feng Q."/>
            <person name="Zhang L."/>
            <person name="Zhu J."/>
            <person name="Weng Q."/>
            <person name="Mu J."/>
            <person name="Lu Y."/>
            <person name="Fan D."/>
            <person name="Liu Y."/>
            <person name="Guan J."/>
            <person name="Zhang Y."/>
            <person name="Yu S."/>
            <person name="Liu X."/>
            <person name="Zhang Y."/>
            <person name="Hong G."/>
            <person name="Han B."/>
            <person name="Choisne N."/>
            <person name="Demange N."/>
            <person name="Orjeda G."/>
            <person name="Samain S."/>
            <person name="Cattolico L."/>
            <person name="Pelletier E."/>
            <person name="Couloux A."/>
            <person name="Segurens B."/>
            <person name="Wincker P."/>
            <person name="D'Hont A."/>
            <person name="Scarpelli C."/>
            <person name="Weissenbach J."/>
            <person name="Salanoubat M."/>
            <person name="Quetier F."/>
            <person name="Yu Y."/>
            <person name="Kim H.R."/>
            <person name="Rambo T."/>
            <person name="Currie J."/>
            <person name="Collura K."/>
            <person name="Luo M."/>
            <person name="Yang T."/>
            <person name="Ammiraju J.S.S."/>
            <person name="Engler F."/>
            <person name="Soderlund C."/>
            <person name="Wing R.A."/>
            <person name="Palmer L.E."/>
            <person name="de la Bastide M."/>
            <person name="Spiegel L."/>
            <person name="Nascimento L."/>
            <person name="Zutavern T."/>
            <person name="O'Shaughnessy A."/>
            <person name="Dike S."/>
            <person name="Dedhia N."/>
            <person name="Preston R."/>
            <person name="Balija V."/>
            <person name="McCombie W.R."/>
            <person name="Chow T."/>
            <person name="Chen H."/>
            <person name="Chung M."/>
            <person name="Chen C."/>
            <person name="Shaw J."/>
            <person name="Wu H."/>
            <person name="Hsiao K."/>
            <person name="Chao Y."/>
            <person name="Chu M."/>
            <person name="Cheng C."/>
            <person name="Hour A."/>
            <person name="Lee P."/>
            <person name="Lin S."/>
            <person name="Lin Y."/>
            <person name="Liou J."/>
            <person name="Liu S."/>
            <person name="Hsing Y."/>
            <person name="Raghuvanshi S."/>
            <person name="Mohanty A."/>
            <person name="Bharti A.K."/>
            <person name="Gaur A."/>
            <person name="Gupta V."/>
            <person name="Kumar D."/>
            <person name="Ravi V."/>
            <person name="Vij S."/>
            <person name="Kapur A."/>
            <person name="Khurana P."/>
            <person name="Khurana P."/>
            <person name="Khurana J.P."/>
            <person name="Tyagi A.K."/>
            <person name="Gaikwad K."/>
            <person name="Singh A."/>
            <person name="Dalal V."/>
            <person name="Srivastava S."/>
            <person name="Dixit A."/>
            <person name="Pal A.K."/>
            <person name="Ghazi I.A."/>
            <person name="Yadav M."/>
            <person name="Pandit A."/>
            <person name="Bhargava A."/>
            <person name="Sureshbabu K."/>
            <person name="Batra K."/>
            <person name="Sharma T.R."/>
            <person name="Mohapatra T."/>
            <person name="Singh N.K."/>
            <person name="Messing J."/>
            <person name="Nelson A.B."/>
            <person name="Fuks G."/>
            <person name="Kavchok S."/>
            <person name="Keizer G."/>
            <person name="Linton E."/>
            <person name="Llaca V."/>
            <person name="Song R."/>
            <person name="Tanyolac B."/>
            <person name="Young S."/>
            <person name="Ho-Il K."/>
            <person name="Hahn J.H."/>
            <person name="Sangsakoo G."/>
            <person name="Vanavichit A."/>
            <person name="de Mattos Luiz.A.T."/>
            <person name="Zimmer P.D."/>
            <person name="Malone G."/>
            <person name="Dellagostin O."/>
            <person name="de Oliveira A.C."/>
            <person name="Bevan M."/>
            <person name="Bancroft I."/>
            <person name="Minx P."/>
            <person name="Cordum H."/>
            <person name="Wilson R."/>
            <person name="Cheng Z."/>
            <person name="Jin W."/>
            <person name="Jiang J."/>
            <person name="Leong S.A."/>
            <person name="Iwama H."/>
            <person name="Gojobori T."/>
            <person name="Itoh T."/>
            <person name="Niimura Y."/>
            <person name="Fujii Y."/>
            <person name="Habara T."/>
            <person name="Sakai H."/>
            <person name="Sato Y."/>
            <person name="Wilson G."/>
            <person name="Kumar K."/>
            <person name="McCouch S."/>
            <person name="Juretic N."/>
            <person name="Hoen D."/>
            <person name="Wright S."/>
            <person name="Bruskiewich R."/>
            <person name="Bureau T."/>
            <person name="Miyao A."/>
            <person name="Hirochika H."/>
            <person name="Nishikawa T."/>
            <person name="Kadowaki K."/>
            <person name="Sugiura M."/>
            <person name="Burr B."/>
            <person name="Sasaki T."/>
        </authorList>
    </citation>
    <scope>NUCLEOTIDE SEQUENCE [LARGE SCALE GENOMIC DNA]</scope>
    <source>
        <strain evidence="2">cv. Nipponbare</strain>
    </source>
</reference>
<name>A0A0N7KGR0_ORYSJ</name>
<dbReference type="InParanoid" id="A0A0N7KGR0"/>
<dbReference type="AlphaFoldDB" id="A0A0N7KGR0"/>
<dbReference type="Gramene" id="Os03t0190500-01">
    <property type="protein sequence ID" value="Os03t0190500-01"/>
    <property type="gene ID" value="Os03g0190500"/>
</dbReference>
<accession>A0A0N7KGR0</accession>
<dbReference type="PaxDb" id="39947-A0A0N7KGR0"/>
<sequence>MLSILSPPRCNENGIQEQMQLCKVAVQACTVLQIHDIVKTGAGTRVHLLDLCISNDIIQCSRQTRRRSLNSLGEYLTV</sequence>
<reference evidence="1 2" key="3">
    <citation type="journal article" date="2013" name="Rice">
        <title>Improvement of the Oryza sativa Nipponbare reference genome using next generation sequence and optical map data.</title>
        <authorList>
            <person name="Kawahara Y."/>
            <person name="de la Bastide M."/>
            <person name="Hamilton J.P."/>
            <person name="Kanamori H."/>
            <person name="McCombie W.R."/>
            <person name="Ouyang S."/>
            <person name="Schwartz D.C."/>
            <person name="Tanaka T."/>
            <person name="Wu J."/>
            <person name="Zhou S."/>
            <person name="Childs K.L."/>
            <person name="Davidson R.M."/>
            <person name="Lin H."/>
            <person name="Quesada-Ocampo L."/>
            <person name="Vaillancourt B."/>
            <person name="Sakai H."/>
            <person name="Lee S.S."/>
            <person name="Kim J."/>
            <person name="Numa H."/>
            <person name="Itoh T."/>
            <person name="Buell C.R."/>
            <person name="Matsumoto T."/>
        </authorList>
    </citation>
    <scope>NUCLEOTIDE SEQUENCE [LARGE SCALE GENOMIC DNA]</scope>
    <source>
        <strain evidence="2">cv. Nipponbare</strain>
    </source>
</reference>
<reference evidence="1 2" key="2">
    <citation type="journal article" date="2013" name="Plant Cell Physiol.">
        <title>Rice Annotation Project Database (RAP-DB): an integrative and interactive database for rice genomics.</title>
        <authorList>
            <person name="Sakai H."/>
            <person name="Lee S.S."/>
            <person name="Tanaka T."/>
            <person name="Numa H."/>
            <person name="Kim J."/>
            <person name="Kawahara Y."/>
            <person name="Wakimoto H."/>
            <person name="Yang C.C."/>
            <person name="Iwamoto M."/>
            <person name="Abe T."/>
            <person name="Yamada Y."/>
            <person name="Muto A."/>
            <person name="Inokuchi H."/>
            <person name="Ikemura T."/>
            <person name="Matsumoto T."/>
            <person name="Sasaki T."/>
            <person name="Itoh T."/>
        </authorList>
    </citation>
    <scope>NUCLEOTIDE SEQUENCE [LARGE SCALE GENOMIC DNA]</scope>
    <source>
        <strain evidence="2">cv. Nipponbare</strain>
    </source>
</reference>
<evidence type="ECO:0000313" key="2">
    <source>
        <dbReference type="Proteomes" id="UP000059680"/>
    </source>
</evidence>
<proteinExistence type="predicted"/>
<dbReference type="EMBL" id="AP014959">
    <property type="protein sequence ID" value="BAS82713.1"/>
    <property type="molecule type" value="Genomic_DNA"/>
</dbReference>
<dbReference type="Proteomes" id="UP000059680">
    <property type="component" value="Chromosome 3"/>
</dbReference>
<gene>
    <name evidence="1" type="ordered locus">Os03g0190500</name>
    <name evidence="1" type="ORF">OSNPB_030190500</name>
</gene>
<organism evidence="1 2">
    <name type="scientific">Oryza sativa subsp. japonica</name>
    <name type="common">Rice</name>
    <dbReference type="NCBI Taxonomy" id="39947"/>
    <lineage>
        <taxon>Eukaryota</taxon>
        <taxon>Viridiplantae</taxon>
        <taxon>Streptophyta</taxon>
        <taxon>Embryophyta</taxon>
        <taxon>Tracheophyta</taxon>
        <taxon>Spermatophyta</taxon>
        <taxon>Magnoliopsida</taxon>
        <taxon>Liliopsida</taxon>
        <taxon>Poales</taxon>
        <taxon>Poaceae</taxon>
        <taxon>BOP clade</taxon>
        <taxon>Oryzoideae</taxon>
        <taxon>Oryzeae</taxon>
        <taxon>Oryzinae</taxon>
        <taxon>Oryza</taxon>
        <taxon>Oryza sativa</taxon>
    </lineage>
</organism>